<organism evidence="1 2">
    <name type="scientific">Crossiella equi</name>
    <dbReference type="NCBI Taxonomy" id="130796"/>
    <lineage>
        <taxon>Bacteria</taxon>
        <taxon>Bacillati</taxon>
        <taxon>Actinomycetota</taxon>
        <taxon>Actinomycetes</taxon>
        <taxon>Pseudonocardiales</taxon>
        <taxon>Pseudonocardiaceae</taxon>
        <taxon>Crossiella</taxon>
    </lineage>
</organism>
<proteinExistence type="predicted"/>
<evidence type="ECO:0000313" key="1">
    <source>
        <dbReference type="EMBL" id="MBP2473784.1"/>
    </source>
</evidence>
<dbReference type="Proteomes" id="UP001519363">
    <property type="component" value="Unassembled WGS sequence"/>
</dbReference>
<reference evidence="1 2" key="1">
    <citation type="submission" date="2021-03" db="EMBL/GenBank/DDBJ databases">
        <title>Sequencing the genomes of 1000 actinobacteria strains.</title>
        <authorList>
            <person name="Klenk H.-P."/>
        </authorList>
    </citation>
    <scope>NUCLEOTIDE SEQUENCE [LARGE SCALE GENOMIC DNA]</scope>
    <source>
        <strain evidence="1 2">DSM 44580</strain>
    </source>
</reference>
<dbReference type="RefSeq" id="WP_086788259.1">
    <property type="nucleotide sequence ID" value="NZ_JAGIOO010000001.1"/>
</dbReference>
<keyword evidence="2" id="KW-1185">Reference proteome</keyword>
<gene>
    <name evidence="1" type="ORF">JOF53_002656</name>
</gene>
<dbReference type="EMBL" id="JAGIOO010000001">
    <property type="protein sequence ID" value="MBP2473784.1"/>
    <property type="molecule type" value="Genomic_DNA"/>
</dbReference>
<protein>
    <submittedName>
        <fullName evidence="1">Uncharacterized protein</fullName>
    </submittedName>
</protein>
<evidence type="ECO:0000313" key="2">
    <source>
        <dbReference type="Proteomes" id="UP001519363"/>
    </source>
</evidence>
<name>A0ABS5AC55_9PSEU</name>
<accession>A0ABS5AC55</accession>
<comment type="caution">
    <text evidence="1">The sequence shown here is derived from an EMBL/GenBank/DDBJ whole genome shotgun (WGS) entry which is preliminary data.</text>
</comment>
<sequence>MPGKVDLDERVHDAMSLPTGGGPAGWDEISVSYRMNLRAERCANYMEGFNHKFARYTKAEAERVHPLVVHYWALMYKGDFLYEQAQREGRSTITDHTWKRELIELVKGHEAWDETVAHCVEELERYYVLEGQVMLGEVELTEEVFREVNVIRSAVIDGLSRALNNIKGVPHDEPLFGLIEPWMVFLEITDDLDSYPLDRADDSFNALRLFVRMYGRDAAVPRMRAYLQGLAEEAVGLIAGAPRRSVLGLYEVMLLGRLNTRPVRAALGLLPTGVLKKLAGHLTRHFLAVPKTMPEPVAETAPASLRKKAVRK</sequence>